<evidence type="ECO:0000256" key="6">
    <source>
        <dbReference type="ARBA" id="ARBA00023014"/>
    </source>
</evidence>
<keyword evidence="3" id="KW-0004">4Fe-4S</keyword>
<gene>
    <name evidence="8" type="ORF">C7B46_02325</name>
</gene>
<name>A0A2T2XL07_9FIRM</name>
<reference evidence="8 9" key="1">
    <citation type="journal article" date="2014" name="BMC Genomics">
        <title>Comparison of environmental and isolate Sulfobacillus genomes reveals diverse carbon, sulfur, nitrogen, and hydrogen metabolisms.</title>
        <authorList>
            <person name="Justice N.B."/>
            <person name="Norman A."/>
            <person name="Brown C.T."/>
            <person name="Singh A."/>
            <person name="Thomas B.C."/>
            <person name="Banfield J.F."/>
        </authorList>
    </citation>
    <scope>NUCLEOTIDE SEQUENCE [LARGE SCALE GENOMIC DNA]</scope>
    <source>
        <strain evidence="8">AMDSBA4</strain>
    </source>
</reference>
<evidence type="ECO:0000259" key="7">
    <source>
        <dbReference type="Pfam" id="PF01058"/>
    </source>
</evidence>
<keyword evidence="4" id="KW-0479">Metal-binding</keyword>
<keyword evidence="5" id="KW-0408">Iron</keyword>
<evidence type="ECO:0000313" key="8">
    <source>
        <dbReference type="EMBL" id="PSR35108.1"/>
    </source>
</evidence>
<comment type="cofactor">
    <cofactor evidence="1">
        <name>[4Fe-4S] cluster</name>
        <dbReference type="ChEBI" id="CHEBI:49883"/>
    </cofactor>
</comment>
<comment type="similarity">
    <text evidence="2">Belongs to the complex I 20 kDa subunit family.</text>
</comment>
<dbReference type="Proteomes" id="UP000242972">
    <property type="component" value="Unassembled WGS sequence"/>
</dbReference>
<dbReference type="GO" id="GO:0046872">
    <property type="term" value="F:metal ion binding"/>
    <property type="evidence" value="ECO:0007669"/>
    <property type="project" value="UniProtKB-KW"/>
</dbReference>
<dbReference type="SUPFAM" id="SSF56770">
    <property type="entry name" value="HydA/Nqo6-like"/>
    <property type="match status" value="1"/>
</dbReference>
<sequence length="134" mass="14341">MGKPIKALQLRHVDAGSCNGCEQELTALGNGFYDMQHFGIDVVASPRHADGLVVTGPVTDTMKRPLVQDWDAVPEPKWLIALGDCAAGCGVFQDAYACHGGVDGMRTPDLVISGCPPKPQDILQKIALWRKTLG</sequence>
<evidence type="ECO:0000256" key="4">
    <source>
        <dbReference type="ARBA" id="ARBA00022723"/>
    </source>
</evidence>
<protein>
    <submittedName>
        <fullName evidence="8">Oxidoreductase</fullName>
    </submittedName>
</protein>
<evidence type="ECO:0000256" key="3">
    <source>
        <dbReference type="ARBA" id="ARBA00022485"/>
    </source>
</evidence>
<dbReference type="PANTHER" id="PTHR42989:SF1">
    <property type="entry name" value="FORMATE HYDROGENLYASE SUBUNIT 7-RELATED"/>
    <property type="match status" value="1"/>
</dbReference>
<keyword evidence="6" id="KW-0411">Iron-sulfur</keyword>
<feature type="domain" description="NADH:ubiquinone oxidoreductase-like 20kDa subunit" evidence="7">
    <location>
        <begin position="18"/>
        <end position="126"/>
    </location>
</feature>
<dbReference type="InterPro" id="IPR052375">
    <property type="entry name" value="Complex_I_20kDa-like"/>
</dbReference>
<accession>A0A2T2XL07</accession>
<dbReference type="EMBL" id="PXYW01000004">
    <property type="protein sequence ID" value="PSR35108.1"/>
    <property type="molecule type" value="Genomic_DNA"/>
</dbReference>
<proteinExistence type="inferred from homology"/>
<dbReference type="PANTHER" id="PTHR42989">
    <property type="entry name" value="HYDROGENASE-4 COMPONENT I"/>
    <property type="match status" value="1"/>
</dbReference>
<dbReference type="InterPro" id="IPR006137">
    <property type="entry name" value="NADH_UbQ_OxRdtase-like_20kDa"/>
</dbReference>
<dbReference type="Pfam" id="PF01058">
    <property type="entry name" value="Oxidored_q6"/>
    <property type="match status" value="1"/>
</dbReference>
<evidence type="ECO:0000256" key="2">
    <source>
        <dbReference type="ARBA" id="ARBA00009173"/>
    </source>
</evidence>
<dbReference type="AlphaFoldDB" id="A0A2T2XL07"/>
<comment type="caution">
    <text evidence="8">The sequence shown here is derived from an EMBL/GenBank/DDBJ whole genome shotgun (WGS) entry which is preliminary data.</text>
</comment>
<dbReference type="Gene3D" id="3.40.50.12280">
    <property type="match status" value="1"/>
</dbReference>
<dbReference type="GO" id="GO:0051539">
    <property type="term" value="F:4 iron, 4 sulfur cluster binding"/>
    <property type="evidence" value="ECO:0007669"/>
    <property type="project" value="UniProtKB-KW"/>
</dbReference>
<evidence type="ECO:0000256" key="1">
    <source>
        <dbReference type="ARBA" id="ARBA00001966"/>
    </source>
</evidence>
<evidence type="ECO:0000256" key="5">
    <source>
        <dbReference type="ARBA" id="ARBA00023004"/>
    </source>
</evidence>
<organism evidence="8 9">
    <name type="scientific">Sulfobacillus benefaciens</name>
    <dbReference type="NCBI Taxonomy" id="453960"/>
    <lineage>
        <taxon>Bacteria</taxon>
        <taxon>Bacillati</taxon>
        <taxon>Bacillota</taxon>
        <taxon>Clostridia</taxon>
        <taxon>Eubacteriales</taxon>
        <taxon>Clostridiales Family XVII. Incertae Sedis</taxon>
        <taxon>Sulfobacillus</taxon>
    </lineage>
</organism>
<evidence type="ECO:0000313" key="9">
    <source>
        <dbReference type="Proteomes" id="UP000242972"/>
    </source>
</evidence>